<keyword evidence="4" id="KW-1185">Reference proteome</keyword>
<dbReference type="PANTHER" id="PTHR19308:SF58">
    <property type="entry name" value="POLYKETIDE CYCLASE_DEHYDRASE AND LIPID TRANSPORT SUPERFAMILY PROTEIN"/>
    <property type="match status" value="1"/>
</dbReference>
<feature type="domain" description="START" evidence="2">
    <location>
        <begin position="160"/>
        <end position="353"/>
    </location>
</feature>
<evidence type="ECO:0000256" key="1">
    <source>
        <dbReference type="SAM" id="Phobius"/>
    </source>
</evidence>
<keyword evidence="1" id="KW-0812">Transmembrane</keyword>
<name>A0AAN8WKT3_9MAGN</name>
<dbReference type="AlphaFoldDB" id="A0AAN8WKT3"/>
<dbReference type="SUPFAM" id="SSF55961">
    <property type="entry name" value="Bet v1-like"/>
    <property type="match status" value="1"/>
</dbReference>
<evidence type="ECO:0000313" key="4">
    <source>
        <dbReference type="Proteomes" id="UP001370490"/>
    </source>
</evidence>
<dbReference type="FunFam" id="3.30.530.20:FF:000006">
    <property type="entry name" value="StAR-related lipid transfer protein 7, mitochondrial"/>
    <property type="match status" value="1"/>
</dbReference>
<dbReference type="GO" id="GO:0008289">
    <property type="term" value="F:lipid binding"/>
    <property type="evidence" value="ECO:0007669"/>
    <property type="project" value="InterPro"/>
</dbReference>
<sequence length="446" mass="49948">MALLSVLLEILQKPSMGDVLAELAMLIAPIWIAVFVGVLVGWSWKPKWANFGIVRHKLEDTSPSLSVSASDTNNFSSAPSSSATSLGLASISSLNSLKLQMPSCISWVADTSVRDDPFSVPPTLNSDCSLSQVKRGESLAVTEDDLEHLWKLVEVKDGGPAWIQMMDRSTANMSYQAWRRDPESGPPQYRSRTVFENATPELVRDFFWDDVFRMKSKWDDMLLQATTLEECPTTGTMIVQWVRKFPFFCSDREYVIGRRIWESGRLYYCITKGTPYPSLPRRNKPRRVDLYYSSWCIRPVESRRGDGQLTSSEVLLFHHEDMGIPWEIAKLGVRQGMWGCVKKIDPGLRAYQKERASGAPLSRFAFMAQINTKVSADYLRALECSGNDTSEDDSLELSAKPSGRNIPRLLVIGGAIVLACSLDKGLLTKAVIFGVARRFANIGRKL</sequence>
<dbReference type="GO" id="GO:0005737">
    <property type="term" value="C:cytoplasm"/>
    <property type="evidence" value="ECO:0007669"/>
    <property type="project" value="UniProtKB-ARBA"/>
</dbReference>
<dbReference type="InterPro" id="IPR051213">
    <property type="entry name" value="START_lipid_transfer"/>
</dbReference>
<dbReference type="InterPro" id="IPR002913">
    <property type="entry name" value="START_lipid-bd_dom"/>
</dbReference>
<dbReference type="InterPro" id="IPR023393">
    <property type="entry name" value="START-like_dom_sf"/>
</dbReference>
<dbReference type="Proteomes" id="UP001370490">
    <property type="component" value="Unassembled WGS sequence"/>
</dbReference>
<keyword evidence="1" id="KW-0472">Membrane</keyword>
<organism evidence="3 4">
    <name type="scientific">Dillenia turbinata</name>
    <dbReference type="NCBI Taxonomy" id="194707"/>
    <lineage>
        <taxon>Eukaryota</taxon>
        <taxon>Viridiplantae</taxon>
        <taxon>Streptophyta</taxon>
        <taxon>Embryophyta</taxon>
        <taxon>Tracheophyta</taxon>
        <taxon>Spermatophyta</taxon>
        <taxon>Magnoliopsida</taxon>
        <taxon>eudicotyledons</taxon>
        <taxon>Gunneridae</taxon>
        <taxon>Pentapetalae</taxon>
        <taxon>Dilleniales</taxon>
        <taxon>Dilleniaceae</taxon>
        <taxon>Dillenia</taxon>
    </lineage>
</organism>
<dbReference type="Gene3D" id="3.30.530.20">
    <property type="match status" value="1"/>
</dbReference>
<dbReference type="EMBL" id="JBAMMX010000001">
    <property type="protein sequence ID" value="KAK6948027.1"/>
    <property type="molecule type" value="Genomic_DNA"/>
</dbReference>
<feature type="transmembrane region" description="Helical" evidence="1">
    <location>
        <begin position="20"/>
        <end position="42"/>
    </location>
</feature>
<dbReference type="PANTHER" id="PTHR19308">
    <property type="entry name" value="PHOSPHATIDYLCHOLINE TRANSFER PROTEIN"/>
    <property type="match status" value="1"/>
</dbReference>
<proteinExistence type="predicted"/>
<protein>
    <submittedName>
        <fullName evidence="3">START domain</fullName>
    </submittedName>
</protein>
<dbReference type="PROSITE" id="PS50848">
    <property type="entry name" value="START"/>
    <property type="match status" value="1"/>
</dbReference>
<evidence type="ECO:0000259" key="2">
    <source>
        <dbReference type="PROSITE" id="PS50848"/>
    </source>
</evidence>
<gene>
    <name evidence="3" type="ORF">RJ641_001500</name>
</gene>
<evidence type="ECO:0000313" key="3">
    <source>
        <dbReference type="EMBL" id="KAK6948027.1"/>
    </source>
</evidence>
<accession>A0AAN8WKT3</accession>
<comment type="caution">
    <text evidence="3">The sequence shown here is derived from an EMBL/GenBank/DDBJ whole genome shotgun (WGS) entry which is preliminary data.</text>
</comment>
<dbReference type="CDD" id="cd08870">
    <property type="entry name" value="START_STARD2_7-like"/>
    <property type="match status" value="1"/>
</dbReference>
<reference evidence="3 4" key="1">
    <citation type="submission" date="2023-12" db="EMBL/GenBank/DDBJ databases">
        <title>A high-quality genome assembly for Dillenia turbinata (Dilleniales).</title>
        <authorList>
            <person name="Chanderbali A."/>
        </authorList>
    </citation>
    <scope>NUCLEOTIDE SEQUENCE [LARGE SCALE GENOMIC DNA]</scope>
    <source>
        <strain evidence="3">LSX21</strain>
        <tissue evidence="3">Leaf</tissue>
    </source>
</reference>
<keyword evidence="1" id="KW-1133">Transmembrane helix</keyword>